<dbReference type="GO" id="GO:0019005">
    <property type="term" value="C:SCF ubiquitin ligase complex"/>
    <property type="evidence" value="ECO:0007669"/>
    <property type="project" value="TreeGrafter"/>
</dbReference>
<dbReference type="STRING" id="2656787.A0A370U0R7"/>
<feature type="compositionally biased region" description="Basic and acidic residues" evidence="1">
    <location>
        <begin position="262"/>
        <end position="278"/>
    </location>
</feature>
<comment type="caution">
    <text evidence="3">The sequence shown here is derived from an EMBL/GenBank/DDBJ whole genome shotgun (WGS) entry which is preliminary data.</text>
</comment>
<feature type="region of interest" description="Disordered" evidence="1">
    <location>
        <begin position="135"/>
        <end position="197"/>
    </location>
</feature>
<dbReference type="InterPro" id="IPR001611">
    <property type="entry name" value="Leu-rich_rpt"/>
</dbReference>
<dbReference type="EMBL" id="NPIC01000001">
    <property type="protein sequence ID" value="RDL41371.1"/>
    <property type="molecule type" value="Genomic_DNA"/>
</dbReference>
<dbReference type="GO" id="GO:0031146">
    <property type="term" value="P:SCF-dependent proteasomal ubiquitin-dependent protein catabolic process"/>
    <property type="evidence" value="ECO:0007669"/>
    <property type="project" value="TreeGrafter"/>
</dbReference>
<reference evidence="3 4" key="1">
    <citation type="journal article" date="2018" name="IMA Fungus">
        <title>IMA Genome-F 9: Draft genome sequence of Annulohypoxylon stygium, Aspergillus mulundensis, Berkeleyomyces basicola (syn. Thielaviopsis basicola), Ceratocystis smalleyi, two Cercospora beticola strains, Coleophoma cylindrospora, Fusarium fracticaudum, Phialophora cf. hyalina, and Morchella septimelata.</title>
        <authorList>
            <person name="Wingfield B.D."/>
            <person name="Bills G.F."/>
            <person name="Dong Y."/>
            <person name="Huang W."/>
            <person name="Nel W.J."/>
            <person name="Swalarsk-Parry B.S."/>
            <person name="Vaghefi N."/>
            <person name="Wilken P.M."/>
            <person name="An Z."/>
            <person name="de Beer Z.W."/>
            <person name="De Vos L."/>
            <person name="Chen L."/>
            <person name="Duong T.A."/>
            <person name="Gao Y."/>
            <person name="Hammerbacher A."/>
            <person name="Kikkert J.R."/>
            <person name="Li Y."/>
            <person name="Li H."/>
            <person name="Li K."/>
            <person name="Li Q."/>
            <person name="Liu X."/>
            <person name="Ma X."/>
            <person name="Naidoo K."/>
            <person name="Pethybridge S.J."/>
            <person name="Sun J."/>
            <person name="Steenkamp E.T."/>
            <person name="van der Nest M.A."/>
            <person name="van Wyk S."/>
            <person name="Wingfield M.J."/>
            <person name="Xiong C."/>
            <person name="Yue Q."/>
            <person name="Zhang X."/>
        </authorList>
    </citation>
    <scope>NUCLEOTIDE SEQUENCE [LARGE SCALE GENOMIC DNA]</scope>
    <source>
        <strain evidence="3 4">BP 5553</strain>
    </source>
</reference>
<feature type="compositionally biased region" description="Polar residues" evidence="1">
    <location>
        <begin position="136"/>
        <end position="148"/>
    </location>
</feature>
<dbReference type="InterPro" id="IPR056451">
    <property type="entry name" value="Znf_Tbcl_Rhp7"/>
</dbReference>
<dbReference type="InterPro" id="IPR032675">
    <property type="entry name" value="LRR_dom_sf"/>
</dbReference>
<feature type="compositionally biased region" description="Low complexity" evidence="1">
    <location>
        <begin position="219"/>
        <end position="259"/>
    </location>
</feature>
<dbReference type="OrthoDB" id="1924287at2759"/>
<gene>
    <name evidence="3" type="ORF">BP5553_01350</name>
</gene>
<dbReference type="Gene3D" id="3.80.10.10">
    <property type="entry name" value="Ribonuclease Inhibitor"/>
    <property type="match status" value="2"/>
</dbReference>
<proteinExistence type="predicted"/>
<dbReference type="AlphaFoldDB" id="A0A370U0R7"/>
<evidence type="ECO:0000256" key="1">
    <source>
        <dbReference type="SAM" id="MobiDB-lite"/>
    </source>
</evidence>
<evidence type="ECO:0000313" key="3">
    <source>
        <dbReference type="EMBL" id="RDL41371.1"/>
    </source>
</evidence>
<dbReference type="Pfam" id="PF13516">
    <property type="entry name" value="LRR_6"/>
    <property type="match status" value="1"/>
</dbReference>
<dbReference type="RefSeq" id="XP_031874027.1">
    <property type="nucleotide sequence ID" value="XM_032009973.1"/>
</dbReference>
<accession>A0A370U0R7</accession>
<dbReference type="PANTHER" id="PTHR13318">
    <property type="entry name" value="PARTNER OF PAIRED, ISOFORM B-RELATED"/>
    <property type="match status" value="1"/>
</dbReference>
<name>A0A370U0R7_9HELO</name>
<dbReference type="Pfam" id="PF23550">
    <property type="entry name" value="zf_Tbcl_Rhp7"/>
    <property type="match status" value="1"/>
</dbReference>
<dbReference type="SUPFAM" id="SSF52047">
    <property type="entry name" value="RNI-like"/>
    <property type="match status" value="1"/>
</dbReference>
<feature type="compositionally biased region" description="Polar residues" evidence="1">
    <location>
        <begin position="155"/>
        <end position="175"/>
    </location>
</feature>
<dbReference type="FunFam" id="3.80.10.10:FF:000601">
    <property type="entry name" value="DNA repair protein Rad7, protein"/>
    <property type="match status" value="1"/>
</dbReference>
<keyword evidence="4" id="KW-1185">Reference proteome</keyword>
<dbReference type="GeneID" id="43594199"/>
<dbReference type="PANTHER" id="PTHR13318:SF190">
    <property type="entry name" value="PARTNER OF PAIRED, ISOFORM B"/>
    <property type="match status" value="1"/>
</dbReference>
<evidence type="ECO:0000259" key="2">
    <source>
        <dbReference type="Pfam" id="PF23550"/>
    </source>
</evidence>
<evidence type="ECO:0000313" key="4">
    <source>
        <dbReference type="Proteomes" id="UP000254866"/>
    </source>
</evidence>
<sequence length="794" mass="87572">MFRYFALDCSNTSSVFLYSLYIFATSPPIHATQRPPTPPANFSPPLSASPRVAARHNQRQYFIASLCALTEYFDLFFVSTTTTISTTTTPTSTTSYSRITAAPILDSLLTAYLVPKGSRGLGSWTARSQEHFSFLTPKQTKDLNATTTQRKDESAQPTQSAAKSSSRARCTQWSESAKCEPAAEREPAAAASPKGTSALSGFLSTLPSNTTIMRNQNNARRAAAAAASRPAPQTGEATSNTSEAASEPETTSESESAPARMGETKAQTEKRLKQEAKSIAKIKASRSFKRRRRLQHGVEEDEDDDARAVFLETVAPLPDQTANCAVCEKRFAVTPYTRASKEGGLICPKCAKDLDKEEGPAKRQKRNNTGRRRKVQSDLLDGVYPGIKNLVTLCVETLAKNADDAEELGDLPATMINKVAAILSKKRLVTSETLNIFLRAGSDSLTVYDGAKLSSNDYIRVFQYMPVLKHLRFRNGIQFNNVVMDHLLATTVNLETFSIHGSNLVTDDRWDRFLVEKGSHLKALQVYWTDNYFGNEQLALLEKTSPGLKKLKVSHNQKVTDEGLAHISKLPNLEHITLQIYRQTTSPPYVEILNSVGTNLRTFCLSAVHVIDDSVLNAIHDNCRSLNKFRITDNEALTDAGFVSLFTNWDNPPLTYIDLHKCRLMDARDPSINPENVGLCSLGFEALMHHSGKSLKYLDVASCRHISRDSFSRAFEPGKLYLELEKVNVSFCHGVDDSVVGCIFKTCPNLKILVVFGNFDVRDVRVPKGKILIGVPNAHGIQIEGTEDGVGRVV</sequence>
<protein>
    <recommendedName>
        <fullName evidence="2">DNA repair protein rhp7 treble clef domain-containing protein</fullName>
    </recommendedName>
</protein>
<organism evidence="3 4">
    <name type="scientific">Venustampulla echinocandica</name>
    <dbReference type="NCBI Taxonomy" id="2656787"/>
    <lineage>
        <taxon>Eukaryota</taxon>
        <taxon>Fungi</taxon>
        <taxon>Dikarya</taxon>
        <taxon>Ascomycota</taxon>
        <taxon>Pezizomycotina</taxon>
        <taxon>Leotiomycetes</taxon>
        <taxon>Helotiales</taxon>
        <taxon>Pleuroascaceae</taxon>
        <taxon>Venustampulla</taxon>
    </lineage>
</organism>
<feature type="domain" description="DNA repair protein rhp7 treble clef" evidence="2">
    <location>
        <begin position="318"/>
        <end position="356"/>
    </location>
</feature>
<feature type="region of interest" description="Disordered" evidence="1">
    <location>
        <begin position="218"/>
        <end position="303"/>
    </location>
</feature>
<dbReference type="InterPro" id="IPR006553">
    <property type="entry name" value="Leu-rich_rpt_Cys-con_subtyp"/>
</dbReference>
<dbReference type="SMART" id="SM00367">
    <property type="entry name" value="LRR_CC"/>
    <property type="match status" value="4"/>
</dbReference>
<feature type="compositionally biased region" description="Basic residues" evidence="1">
    <location>
        <begin position="283"/>
        <end position="295"/>
    </location>
</feature>
<dbReference type="Proteomes" id="UP000254866">
    <property type="component" value="Unassembled WGS sequence"/>
</dbReference>
<feature type="compositionally biased region" description="Basic and acidic residues" evidence="1">
    <location>
        <begin position="177"/>
        <end position="187"/>
    </location>
</feature>